<keyword evidence="2" id="KW-1185">Reference proteome</keyword>
<sequence length="68" mass="7737">MSGSLDPKVDGEAFHITDRDPLPFWTFSQMIWRTAGDKATPDQVITISGWLALSHYSWDRQFHDGKNG</sequence>
<proteinExistence type="predicted"/>
<evidence type="ECO:0000313" key="2">
    <source>
        <dbReference type="Proteomes" id="UP001590951"/>
    </source>
</evidence>
<evidence type="ECO:0000313" key="1">
    <source>
        <dbReference type="EMBL" id="KAL2055826.1"/>
    </source>
</evidence>
<comment type="caution">
    <text evidence="1">The sequence shown here is derived from an EMBL/GenBank/DDBJ whole genome shotgun (WGS) entry which is preliminary data.</text>
</comment>
<dbReference type="Proteomes" id="UP001590951">
    <property type="component" value="Unassembled WGS sequence"/>
</dbReference>
<gene>
    <name evidence="1" type="ORF">ABVK25_004070</name>
</gene>
<name>A0ABR4BD98_9LECA</name>
<dbReference type="EMBL" id="JBHFEH010000010">
    <property type="protein sequence ID" value="KAL2055826.1"/>
    <property type="molecule type" value="Genomic_DNA"/>
</dbReference>
<organism evidence="1 2">
    <name type="scientific">Lepraria finkii</name>
    <dbReference type="NCBI Taxonomy" id="1340010"/>
    <lineage>
        <taxon>Eukaryota</taxon>
        <taxon>Fungi</taxon>
        <taxon>Dikarya</taxon>
        <taxon>Ascomycota</taxon>
        <taxon>Pezizomycotina</taxon>
        <taxon>Lecanoromycetes</taxon>
        <taxon>OSLEUM clade</taxon>
        <taxon>Lecanoromycetidae</taxon>
        <taxon>Lecanorales</taxon>
        <taxon>Lecanorineae</taxon>
        <taxon>Stereocaulaceae</taxon>
        <taxon>Lepraria</taxon>
    </lineage>
</organism>
<accession>A0ABR4BD98</accession>
<reference evidence="1 2" key="1">
    <citation type="submission" date="2024-09" db="EMBL/GenBank/DDBJ databases">
        <title>Rethinking Asexuality: The Enigmatic Case of Functional Sexual Genes in Lepraria (Stereocaulaceae).</title>
        <authorList>
            <person name="Doellman M."/>
            <person name="Sun Y."/>
            <person name="Barcenas-Pena A."/>
            <person name="Lumbsch H.T."/>
            <person name="Grewe F."/>
        </authorList>
    </citation>
    <scope>NUCLEOTIDE SEQUENCE [LARGE SCALE GENOMIC DNA]</scope>
    <source>
        <strain evidence="1 2">Grewe 0041</strain>
    </source>
</reference>
<protein>
    <submittedName>
        <fullName evidence="1">Uncharacterized protein</fullName>
    </submittedName>
</protein>